<dbReference type="CDD" id="cd01398">
    <property type="entry name" value="RPI_A"/>
    <property type="match status" value="1"/>
</dbReference>
<feature type="binding site" evidence="3">
    <location>
        <begin position="31"/>
        <end position="34"/>
    </location>
    <ligand>
        <name>substrate</name>
    </ligand>
</feature>
<dbReference type="Proteomes" id="UP000249185">
    <property type="component" value="Unassembled WGS sequence"/>
</dbReference>
<feature type="binding site" evidence="3">
    <location>
        <position position="127"/>
    </location>
    <ligand>
        <name>substrate</name>
    </ligand>
</feature>
<feature type="active site" description="Proton acceptor" evidence="3">
    <location>
        <position position="109"/>
    </location>
</feature>
<reference evidence="4 5" key="1">
    <citation type="submission" date="2017-08" db="EMBL/GenBank/DDBJ databases">
        <title>Infants hospitalized years apart are colonized by the same room-sourced microbial strains.</title>
        <authorList>
            <person name="Brooks B."/>
            <person name="Olm M.R."/>
            <person name="Firek B.A."/>
            <person name="Baker R."/>
            <person name="Thomas B.C."/>
            <person name="Morowitz M.J."/>
            <person name="Banfield J.F."/>
        </authorList>
    </citation>
    <scope>NUCLEOTIDE SEQUENCE [LARGE SCALE GENOMIC DNA]</scope>
    <source>
        <strain evidence="4">S2_005_002_R2_34</strain>
    </source>
</reference>
<comment type="subunit">
    <text evidence="3">Homodimer.</text>
</comment>
<evidence type="ECO:0000256" key="1">
    <source>
        <dbReference type="ARBA" id="ARBA00001713"/>
    </source>
</evidence>
<feature type="binding site" evidence="3">
    <location>
        <begin position="100"/>
        <end position="103"/>
    </location>
    <ligand>
        <name>substrate</name>
    </ligand>
</feature>
<dbReference type="GO" id="GO:0004751">
    <property type="term" value="F:ribose-5-phosphate isomerase activity"/>
    <property type="evidence" value="ECO:0007669"/>
    <property type="project" value="UniProtKB-UniRule"/>
</dbReference>
<dbReference type="GO" id="GO:0009052">
    <property type="term" value="P:pentose-phosphate shunt, non-oxidative branch"/>
    <property type="evidence" value="ECO:0007669"/>
    <property type="project" value="UniProtKB-UniRule"/>
</dbReference>
<dbReference type="GO" id="GO:0005829">
    <property type="term" value="C:cytosol"/>
    <property type="evidence" value="ECO:0007669"/>
    <property type="project" value="TreeGrafter"/>
</dbReference>
<comment type="catalytic activity">
    <reaction evidence="1 3">
        <text>aldehydo-D-ribose 5-phosphate = D-ribulose 5-phosphate</text>
        <dbReference type="Rhea" id="RHEA:14657"/>
        <dbReference type="ChEBI" id="CHEBI:58121"/>
        <dbReference type="ChEBI" id="CHEBI:58273"/>
        <dbReference type="EC" id="5.3.1.6"/>
    </reaction>
</comment>
<dbReference type="GO" id="GO:0006014">
    <property type="term" value="P:D-ribose metabolic process"/>
    <property type="evidence" value="ECO:0007669"/>
    <property type="project" value="TreeGrafter"/>
</dbReference>
<dbReference type="EC" id="5.3.1.6" evidence="3"/>
<dbReference type="AlphaFoldDB" id="A0A2W5Q3Q2"/>
<dbReference type="Gene3D" id="3.40.50.1360">
    <property type="match status" value="1"/>
</dbReference>
<comment type="pathway">
    <text evidence="3">Carbohydrate degradation; pentose phosphate pathway; D-ribose 5-phosphate from D-ribulose 5-phosphate (non-oxidative stage): step 1/1.</text>
</comment>
<evidence type="ECO:0000313" key="5">
    <source>
        <dbReference type="Proteomes" id="UP000249185"/>
    </source>
</evidence>
<dbReference type="PANTHER" id="PTHR11934">
    <property type="entry name" value="RIBOSE-5-PHOSPHATE ISOMERASE"/>
    <property type="match status" value="1"/>
</dbReference>
<dbReference type="Pfam" id="PF06026">
    <property type="entry name" value="Rib_5-P_isom_A"/>
    <property type="match status" value="1"/>
</dbReference>
<dbReference type="InterPro" id="IPR020672">
    <property type="entry name" value="Ribose5P_isomerase_typA_subgr"/>
</dbReference>
<dbReference type="NCBIfam" id="NF001924">
    <property type="entry name" value="PRK00702.1"/>
    <property type="match status" value="1"/>
</dbReference>
<protein>
    <recommendedName>
        <fullName evidence="3">Ribose-5-phosphate isomerase A</fullName>
        <ecNumber evidence="3">5.3.1.6</ecNumber>
    </recommendedName>
    <alternativeName>
        <fullName evidence="3">Phosphoriboisomerase A</fullName>
        <shortName evidence="3">PRI</shortName>
    </alternativeName>
</protein>
<dbReference type="NCBIfam" id="TIGR00021">
    <property type="entry name" value="rpiA"/>
    <property type="match status" value="1"/>
</dbReference>
<gene>
    <name evidence="3" type="primary">rpiA</name>
    <name evidence="4" type="ORF">DI556_10950</name>
</gene>
<dbReference type="Gene3D" id="3.30.70.260">
    <property type="match status" value="1"/>
</dbReference>
<dbReference type="PANTHER" id="PTHR11934:SF0">
    <property type="entry name" value="RIBOSE-5-PHOSPHATE ISOMERASE"/>
    <property type="match status" value="1"/>
</dbReference>
<dbReference type="InterPro" id="IPR037171">
    <property type="entry name" value="NagB/RpiA_transferase-like"/>
</dbReference>
<keyword evidence="2 3" id="KW-0413">Isomerase</keyword>
<dbReference type="SUPFAM" id="SSF75445">
    <property type="entry name" value="D-ribose-5-phosphate isomerase (RpiA), lid domain"/>
    <property type="match status" value="1"/>
</dbReference>
<comment type="function">
    <text evidence="3">Catalyzes the reversible conversion of ribose-5-phosphate to ribulose 5-phosphate.</text>
</comment>
<evidence type="ECO:0000256" key="2">
    <source>
        <dbReference type="ARBA" id="ARBA00023235"/>
    </source>
</evidence>
<organism evidence="4 5">
    <name type="scientific">Rhodovulum sulfidophilum</name>
    <name type="common">Rhodobacter sulfidophilus</name>
    <dbReference type="NCBI Taxonomy" id="35806"/>
    <lineage>
        <taxon>Bacteria</taxon>
        <taxon>Pseudomonadati</taxon>
        <taxon>Pseudomonadota</taxon>
        <taxon>Alphaproteobacteria</taxon>
        <taxon>Rhodobacterales</taxon>
        <taxon>Paracoccaceae</taxon>
        <taxon>Rhodovulum</taxon>
    </lineage>
</organism>
<proteinExistence type="inferred from homology"/>
<name>A0A2W5Q3Q2_RHOSU</name>
<feature type="binding site" evidence="3">
    <location>
        <begin position="87"/>
        <end position="90"/>
    </location>
    <ligand>
        <name>substrate</name>
    </ligand>
</feature>
<evidence type="ECO:0000313" key="4">
    <source>
        <dbReference type="EMBL" id="PZQ49383.1"/>
    </source>
</evidence>
<evidence type="ECO:0000256" key="3">
    <source>
        <dbReference type="HAMAP-Rule" id="MF_00170"/>
    </source>
</evidence>
<comment type="similarity">
    <text evidence="3">Belongs to the ribose 5-phosphate isomerase family.</text>
</comment>
<comment type="caution">
    <text evidence="4">The sequence shown here is derived from an EMBL/GenBank/DDBJ whole genome shotgun (WGS) entry which is preliminary data.</text>
</comment>
<dbReference type="FunFam" id="3.40.50.1360:FF:000001">
    <property type="entry name" value="Ribose-5-phosphate isomerase A"/>
    <property type="match status" value="1"/>
</dbReference>
<sequence length="254" mass="26286">MSLSPADTAKRAAAALALESVEDGTRLGIGTGSTAVWLVRLLAERIAATGLKVTCVPTSKATATLARELGVPLATLDEVRVLDLAIDGADEFDPNLDLIKGGGGAHLWEKIVAGAAARFIVIADEGKRVSRLGAFPLPVEVVRFGWPATLAAVEAALDDLGLGGAPIALRERDGAPALTDENNYILDLSLGAIPDAPALAARLDRITGVVEHGLFIGMADCVALGRADGSAEILRRIEAAPAPCEIDLMRDEDA</sequence>
<dbReference type="SUPFAM" id="SSF100950">
    <property type="entry name" value="NagB/RpiA/CoA transferase-like"/>
    <property type="match status" value="1"/>
</dbReference>
<dbReference type="EMBL" id="QFPW01000007">
    <property type="protein sequence ID" value="PZQ49383.1"/>
    <property type="molecule type" value="Genomic_DNA"/>
</dbReference>
<dbReference type="UniPathway" id="UPA00115">
    <property type="reaction ID" value="UER00412"/>
</dbReference>
<dbReference type="InterPro" id="IPR004788">
    <property type="entry name" value="Ribose5P_isomerase_type_A"/>
</dbReference>
<dbReference type="HAMAP" id="MF_00170">
    <property type="entry name" value="Rib_5P_isom_A"/>
    <property type="match status" value="1"/>
</dbReference>
<accession>A0A2W5Q3Q2</accession>